<name>A0A6M4H0H1_9PROT</name>
<dbReference type="Pfam" id="PF00072">
    <property type="entry name" value="Response_reg"/>
    <property type="match status" value="1"/>
</dbReference>
<dbReference type="KEGG" id="uru:DSM104443_04094"/>
<dbReference type="SMART" id="SM00850">
    <property type="entry name" value="LytTR"/>
    <property type="match status" value="1"/>
</dbReference>
<dbReference type="PANTHER" id="PTHR37299:SF1">
    <property type="entry name" value="STAGE 0 SPORULATION PROTEIN A HOMOLOG"/>
    <property type="match status" value="1"/>
</dbReference>
<dbReference type="Gene3D" id="2.40.50.1020">
    <property type="entry name" value="LytTr DNA-binding domain"/>
    <property type="match status" value="1"/>
</dbReference>
<sequence length="251" mass="28572">MKTPTCVIADDEPLLRAQLKSRLARLWPELAIAHEMENGRDVQAVIDEHSPTLFFLDIHMPGVNGLEAARAIGKQAHIVFVTAFDQYAVEAFEQGAIDYVLKPFNEERLATTVERLRERLGGEPPVLEQLISDLASRLGGKAQDHLRWIKASVGQNVRLIPVEEVLFFQSDEKYTRVVTIDSETLIRKPIKELLDELDPDKFWQIHRATIVNVDHIATVKRGLKDQAELALRDHREALVVSRAFTHLFKQM</sequence>
<dbReference type="EMBL" id="CP053069">
    <property type="protein sequence ID" value="QJR13000.1"/>
    <property type="molecule type" value="Genomic_DNA"/>
</dbReference>
<evidence type="ECO:0000256" key="1">
    <source>
        <dbReference type="PROSITE-ProRule" id="PRU00169"/>
    </source>
</evidence>
<dbReference type="InterPro" id="IPR046947">
    <property type="entry name" value="LytR-like"/>
</dbReference>
<organism evidence="4 5">
    <name type="scientific">Usitatibacter rugosus</name>
    <dbReference type="NCBI Taxonomy" id="2732067"/>
    <lineage>
        <taxon>Bacteria</taxon>
        <taxon>Pseudomonadati</taxon>
        <taxon>Pseudomonadota</taxon>
        <taxon>Betaproteobacteria</taxon>
        <taxon>Nitrosomonadales</taxon>
        <taxon>Usitatibacteraceae</taxon>
        <taxon>Usitatibacter</taxon>
    </lineage>
</organism>
<feature type="modified residue" description="4-aspartylphosphate" evidence="1">
    <location>
        <position position="57"/>
    </location>
</feature>
<dbReference type="InterPro" id="IPR001789">
    <property type="entry name" value="Sig_transdc_resp-reg_receiver"/>
</dbReference>
<gene>
    <name evidence="4" type="primary">ypdB_5</name>
    <name evidence="4" type="ORF">DSM104443_04094</name>
</gene>
<keyword evidence="1" id="KW-0597">Phosphoprotein</keyword>
<dbReference type="InterPro" id="IPR007492">
    <property type="entry name" value="LytTR_DNA-bd_dom"/>
</dbReference>
<accession>A0A6M4H0H1</accession>
<evidence type="ECO:0000313" key="4">
    <source>
        <dbReference type="EMBL" id="QJR13000.1"/>
    </source>
</evidence>
<evidence type="ECO:0000313" key="5">
    <source>
        <dbReference type="Proteomes" id="UP000501534"/>
    </source>
</evidence>
<dbReference type="SMART" id="SM00448">
    <property type="entry name" value="REC"/>
    <property type="match status" value="1"/>
</dbReference>
<dbReference type="GO" id="GO:0000156">
    <property type="term" value="F:phosphorelay response regulator activity"/>
    <property type="evidence" value="ECO:0007669"/>
    <property type="project" value="InterPro"/>
</dbReference>
<dbReference type="PANTHER" id="PTHR37299">
    <property type="entry name" value="TRANSCRIPTIONAL REGULATOR-RELATED"/>
    <property type="match status" value="1"/>
</dbReference>
<reference evidence="4 5" key="1">
    <citation type="submission" date="2020-04" db="EMBL/GenBank/DDBJ databases">
        <title>Usitatibacter rugosus gen. nov., sp. nov. and Usitatibacter palustris sp. nov., novel members of Usitatibacteraceae fam. nov. within the order Nitrosomonadales isolated from soil.</title>
        <authorList>
            <person name="Huber K.J."/>
            <person name="Neumann-Schaal M."/>
            <person name="Geppert A."/>
            <person name="Luckner M."/>
            <person name="Wanner G."/>
            <person name="Overmann J."/>
        </authorList>
    </citation>
    <scope>NUCLEOTIDE SEQUENCE [LARGE SCALE GENOMIC DNA]</scope>
    <source>
        <strain evidence="4 5">0125_3</strain>
    </source>
</reference>
<feature type="domain" description="HTH LytTR-type" evidence="3">
    <location>
        <begin position="149"/>
        <end position="251"/>
    </location>
</feature>
<evidence type="ECO:0000259" key="3">
    <source>
        <dbReference type="PROSITE" id="PS50930"/>
    </source>
</evidence>
<dbReference type="Gene3D" id="3.40.50.2300">
    <property type="match status" value="1"/>
</dbReference>
<dbReference type="GO" id="GO:0003677">
    <property type="term" value="F:DNA binding"/>
    <property type="evidence" value="ECO:0007669"/>
    <property type="project" value="InterPro"/>
</dbReference>
<proteinExistence type="predicted"/>
<protein>
    <submittedName>
        <fullName evidence="4">Transcriptional regulatory protein YpdB</fullName>
    </submittedName>
</protein>
<dbReference type="Pfam" id="PF04397">
    <property type="entry name" value="LytTR"/>
    <property type="match status" value="1"/>
</dbReference>
<dbReference type="AlphaFoldDB" id="A0A6M4H0H1"/>
<dbReference type="InterPro" id="IPR011006">
    <property type="entry name" value="CheY-like_superfamily"/>
</dbReference>
<keyword evidence="5" id="KW-1185">Reference proteome</keyword>
<evidence type="ECO:0000259" key="2">
    <source>
        <dbReference type="PROSITE" id="PS50110"/>
    </source>
</evidence>
<dbReference type="PROSITE" id="PS50110">
    <property type="entry name" value="RESPONSE_REGULATORY"/>
    <property type="match status" value="1"/>
</dbReference>
<dbReference type="PROSITE" id="PS50930">
    <property type="entry name" value="HTH_LYTTR"/>
    <property type="match status" value="1"/>
</dbReference>
<feature type="domain" description="Response regulatory" evidence="2">
    <location>
        <begin position="5"/>
        <end position="117"/>
    </location>
</feature>
<dbReference type="SUPFAM" id="SSF52172">
    <property type="entry name" value="CheY-like"/>
    <property type="match status" value="1"/>
</dbReference>
<dbReference type="Proteomes" id="UP000501534">
    <property type="component" value="Chromosome"/>
</dbReference>
<dbReference type="RefSeq" id="WP_171095696.1">
    <property type="nucleotide sequence ID" value="NZ_CP053069.1"/>
</dbReference>